<dbReference type="Proteomes" id="UP000554482">
    <property type="component" value="Unassembled WGS sequence"/>
</dbReference>
<keyword evidence="3" id="KW-1185">Reference proteome</keyword>
<dbReference type="InterPro" id="IPR029071">
    <property type="entry name" value="Ubiquitin-like_domsf"/>
</dbReference>
<gene>
    <name evidence="2" type="ORF">FRX31_032359</name>
</gene>
<sequence length="100" mass="11426">MKLVVEVLTGTLFYIQVDDGATIGDLKREIGVHEKVSLDRFILVHHDHYLMDDNGALVIDYGVQEGSHLHLCYTPTLDDNDDDHHHFFFTIPDSLFLYGP</sequence>
<dbReference type="GO" id="GO:0005829">
    <property type="term" value="C:cytosol"/>
    <property type="evidence" value="ECO:0007669"/>
    <property type="project" value="TreeGrafter"/>
</dbReference>
<dbReference type="SUPFAM" id="SSF54236">
    <property type="entry name" value="Ubiquitin-like"/>
    <property type="match status" value="1"/>
</dbReference>
<dbReference type="InterPro" id="IPR000626">
    <property type="entry name" value="Ubiquitin-like_dom"/>
</dbReference>
<dbReference type="AlphaFoldDB" id="A0A7J6UZG8"/>
<name>A0A7J6UZG8_THATH</name>
<dbReference type="PANTHER" id="PTHR10621:SF61">
    <property type="entry name" value="UBIQUITIN FAMILY PROTEIN"/>
    <property type="match status" value="1"/>
</dbReference>
<dbReference type="Gene3D" id="3.10.20.90">
    <property type="entry name" value="Phosphatidylinositol 3-kinase Catalytic Subunit, Chain A, domain 1"/>
    <property type="match status" value="1"/>
</dbReference>
<dbReference type="GO" id="GO:0043161">
    <property type="term" value="P:proteasome-mediated ubiquitin-dependent protein catabolic process"/>
    <property type="evidence" value="ECO:0007669"/>
    <property type="project" value="TreeGrafter"/>
</dbReference>
<protein>
    <recommendedName>
        <fullName evidence="1">Ubiquitin-like domain-containing protein</fullName>
    </recommendedName>
</protein>
<dbReference type="OrthoDB" id="1916003at2759"/>
<dbReference type="GO" id="GO:0005654">
    <property type="term" value="C:nucleoplasm"/>
    <property type="evidence" value="ECO:0007669"/>
    <property type="project" value="TreeGrafter"/>
</dbReference>
<dbReference type="CDD" id="cd17039">
    <property type="entry name" value="Ubl_ubiquitin_like"/>
    <property type="match status" value="1"/>
</dbReference>
<accession>A0A7J6UZG8</accession>
<evidence type="ECO:0000313" key="2">
    <source>
        <dbReference type="EMBL" id="KAF5178047.1"/>
    </source>
</evidence>
<feature type="domain" description="Ubiquitin-like" evidence="1">
    <location>
        <begin position="1"/>
        <end position="71"/>
    </location>
</feature>
<proteinExistence type="predicted"/>
<evidence type="ECO:0000313" key="3">
    <source>
        <dbReference type="Proteomes" id="UP000554482"/>
    </source>
</evidence>
<dbReference type="GO" id="GO:0043130">
    <property type="term" value="F:ubiquitin binding"/>
    <property type="evidence" value="ECO:0007669"/>
    <property type="project" value="TreeGrafter"/>
</dbReference>
<evidence type="ECO:0000259" key="1">
    <source>
        <dbReference type="PROSITE" id="PS50053"/>
    </source>
</evidence>
<dbReference type="Pfam" id="PF00240">
    <property type="entry name" value="ubiquitin"/>
    <property type="match status" value="1"/>
</dbReference>
<dbReference type="GO" id="GO:0031593">
    <property type="term" value="F:polyubiquitin modification-dependent protein binding"/>
    <property type="evidence" value="ECO:0007669"/>
    <property type="project" value="TreeGrafter"/>
</dbReference>
<reference evidence="2 3" key="1">
    <citation type="submission" date="2020-06" db="EMBL/GenBank/DDBJ databases">
        <title>Transcriptomic and genomic resources for Thalictrum thalictroides and T. hernandezii: Facilitating candidate gene discovery in an emerging model plant lineage.</title>
        <authorList>
            <person name="Arias T."/>
            <person name="Riano-Pachon D.M."/>
            <person name="Di Stilio V.S."/>
        </authorList>
    </citation>
    <scope>NUCLEOTIDE SEQUENCE [LARGE SCALE GENOMIC DNA]</scope>
    <source>
        <strain evidence="3">cv. WT478/WT964</strain>
        <tissue evidence="2">Leaves</tissue>
    </source>
</reference>
<dbReference type="EMBL" id="JABWDY010040530">
    <property type="protein sequence ID" value="KAF5178047.1"/>
    <property type="molecule type" value="Genomic_DNA"/>
</dbReference>
<dbReference type="PROSITE" id="PS50053">
    <property type="entry name" value="UBIQUITIN_2"/>
    <property type="match status" value="1"/>
</dbReference>
<dbReference type="PANTHER" id="PTHR10621">
    <property type="entry name" value="UV EXCISION REPAIR PROTEIN RAD23"/>
    <property type="match status" value="1"/>
</dbReference>
<dbReference type="GO" id="GO:0070628">
    <property type="term" value="F:proteasome binding"/>
    <property type="evidence" value="ECO:0007669"/>
    <property type="project" value="TreeGrafter"/>
</dbReference>
<organism evidence="2 3">
    <name type="scientific">Thalictrum thalictroides</name>
    <name type="common">Rue-anemone</name>
    <name type="synonym">Anemone thalictroides</name>
    <dbReference type="NCBI Taxonomy" id="46969"/>
    <lineage>
        <taxon>Eukaryota</taxon>
        <taxon>Viridiplantae</taxon>
        <taxon>Streptophyta</taxon>
        <taxon>Embryophyta</taxon>
        <taxon>Tracheophyta</taxon>
        <taxon>Spermatophyta</taxon>
        <taxon>Magnoliopsida</taxon>
        <taxon>Ranunculales</taxon>
        <taxon>Ranunculaceae</taxon>
        <taxon>Thalictroideae</taxon>
        <taxon>Thalictrum</taxon>
    </lineage>
</organism>
<comment type="caution">
    <text evidence="2">The sequence shown here is derived from an EMBL/GenBank/DDBJ whole genome shotgun (WGS) entry which is preliminary data.</text>
</comment>